<sequence length="68" mass="7236">MIAIICLPGTGILAGNLVDAGEGMFEEIEIEARHNAISRGASRQGREYSGVRALLFRTSCACNPPVCE</sequence>
<dbReference type="AlphaFoldDB" id="A0A1H8LQ54"/>
<evidence type="ECO:0000313" key="2">
    <source>
        <dbReference type="Proteomes" id="UP000183898"/>
    </source>
</evidence>
<name>A0A1H8LQ54_9PROT</name>
<protein>
    <submittedName>
        <fullName evidence="1">Uncharacterized protein</fullName>
    </submittedName>
</protein>
<dbReference type="EMBL" id="FOCT01000011">
    <property type="protein sequence ID" value="SEO07282.1"/>
    <property type="molecule type" value="Genomic_DNA"/>
</dbReference>
<evidence type="ECO:0000313" key="1">
    <source>
        <dbReference type="EMBL" id="SEO07282.1"/>
    </source>
</evidence>
<dbReference type="Proteomes" id="UP000183898">
    <property type="component" value="Unassembled WGS sequence"/>
</dbReference>
<reference evidence="1 2" key="1">
    <citation type="submission" date="2016-10" db="EMBL/GenBank/DDBJ databases">
        <authorList>
            <person name="de Groot N.N."/>
        </authorList>
    </citation>
    <scope>NUCLEOTIDE SEQUENCE [LARGE SCALE GENOMIC DNA]</scope>
    <source>
        <strain evidence="1 2">Nl18</strain>
    </source>
</reference>
<accession>A0A1H8LQ54</accession>
<proteinExistence type="predicted"/>
<organism evidence="1 2">
    <name type="scientific">Nitrosospira multiformis</name>
    <dbReference type="NCBI Taxonomy" id="1231"/>
    <lineage>
        <taxon>Bacteria</taxon>
        <taxon>Pseudomonadati</taxon>
        <taxon>Pseudomonadota</taxon>
        <taxon>Betaproteobacteria</taxon>
        <taxon>Nitrosomonadales</taxon>
        <taxon>Nitrosomonadaceae</taxon>
        <taxon>Nitrosospira</taxon>
    </lineage>
</organism>
<dbReference type="RefSeq" id="WP_074747747.1">
    <property type="nucleotide sequence ID" value="NZ_FOCT01000011.1"/>
</dbReference>
<gene>
    <name evidence="1" type="ORF">SAMN05216404_1117</name>
</gene>